<evidence type="ECO:0000313" key="1">
    <source>
        <dbReference type="EMBL" id="KDS34491.1"/>
    </source>
</evidence>
<reference evidence="1 2" key="1">
    <citation type="submission" date="2014-04" db="EMBL/GenBank/DDBJ databases">
        <authorList>
            <person name="Sears C."/>
            <person name="Carroll K."/>
            <person name="Sack B.R."/>
            <person name="Qadri F."/>
            <person name="Myers L.L."/>
            <person name="Chung G.-T."/>
            <person name="Escheverria P."/>
            <person name="Fraser C.M."/>
            <person name="Sadzewicz L."/>
            <person name="Shefchek K.A."/>
            <person name="Tallon L."/>
            <person name="Das S.P."/>
            <person name="Daugherty S."/>
            <person name="Mongodin E.F."/>
        </authorList>
    </citation>
    <scope>NUCLEOTIDE SEQUENCE [LARGE SCALE GENOMIC DNA]</scope>
    <source>
        <strain evidence="1 2">3776 D15 i</strain>
    </source>
</reference>
<organism evidence="1 2">
    <name type="scientific">Parabacteroides distasonis str. 3776 D15 i</name>
    <dbReference type="NCBI Taxonomy" id="1339342"/>
    <lineage>
        <taxon>Bacteria</taxon>
        <taxon>Pseudomonadati</taxon>
        <taxon>Bacteroidota</taxon>
        <taxon>Bacteroidia</taxon>
        <taxon>Bacteroidales</taxon>
        <taxon>Tannerellaceae</taxon>
        <taxon>Parabacteroides</taxon>
    </lineage>
</organism>
<name>A0AB34L2J6_PARDI</name>
<dbReference type="EMBL" id="JNHK01000098">
    <property type="protein sequence ID" value="KDS34491.1"/>
    <property type="molecule type" value="Genomic_DNA"/>
</dbReference>
<accession>A0AB34L2J6</accession>
<comment type="caution">
    <text evidence="1">The sequence shown here is derived from an EMBL/GenBank/DDBJ whole genome shotgun (WGS) entry which is preliminary data.</text>
</comment>
<dbReference type="AlphaFoldDB" id="A0AB34L2J6"/>
<gene>
    <name evidence="1" type="ORF">M091_3093</name>
</gene>
<dbReference type="Proteomes" id="UP000027850">
    <property type="component" value="Unassembled WGS sequence"/>
</dbReference>
<proteinExistence type="predicted"/>
<sequence>MMNKYIKVLEYRLLLSHQPSIKDILLMKRERNHQYPFYFGECFDEGVMRAYCVDIQ</sequence>
<protein>
    <submittedName>
        <fullName evidence="1">Uncharacterized protein</fullName>
    </submittedName>
</protein>
<evidence type="ECO:0000313" key="2">
    <source>
        <dbReference type="Proteomes" id="UP000027850"/>
    </source>
</evidence>